<feature type="active site" evidence="4">
    <location>
        <position position="22"/>
    </location>
</feature>
<dbReference type="PROSITE" id="PS51160">
    <property type="entry name" value="ACYLPHOSPHATASE_3"/>
    <property type="match status" value="1"/>
</dbReference>
<protein>
    <recommendedName>
        <fullName evidence="2 4">Acylphosphatase</fullName>
        <ecNumber evidence="2 4">3.6.1.7</ecNumber>
    </recommendedName>
</protein>
<evidence type="ECO:0000256" key="2">
    <source>
        <dbReference type="ARBA" id="ARBA00012150"/>
    </source>
</evidence>
<feature type="domain" description="Acylphosphatase-like" evidence="7">
    <location>
        <begin position="7"/>
        <end position="93"/>
    </location>
</feature>
<keyword evidence="9" id="KW-1185">Reference proteome</keyword>
<dbReference type="Pfam" id="PF00708">
    <property type="entry name" value="Acylphosphatase"/>
    <property type="match status" value="1"/>
</dbReference>
<dbReference type="Gene3D" id="3.30.70.100">
    <property type="match status" value="1"/>
</dbReference>
<gene>
    <name evidence="8" type="primary">yccX</name>
    <name evidence="8" type="ORF">CUZ56_00394</name>
</gene>
<dbReference type="PRINTS" id="PR00112">
    <property type="entry name" value="ACYLPHPHTASE"/>
</dbReference>
<evidence type="ECO:0000313" key="8">
    <source>
        <dbReference type="EMBL" id="RUS67913.1"/>
    </source>
</evidence>
<proteinExistence type="inferred from homology"/>
<evidence type="ECO:0000256" key="6">
    <source>
        <dbReference type="RuleBase" id="RU004168"/>
    </source>
</evidence>
<comment type="similarity">
    <text evidence="1 6">Belongs to the acylphosphatase family.</text>
</comment>
<dbReference type="PROSITE" id="PS00150">
    <property type="entry name" value="ACYLPHOSPHATASE_1"/>
    <property type="match status" value="1"/>
</dbReference>
<dbReference type="GO" id="GO:0003998">
    <property type="term" value="F:acylphosphatase activity"/>
    <property type="evidence" value="ECO:0007669"/>
    <property type="project" value="UniProtKB-EC"/>
</dbReference>
<dbReference type="SUPFAM" id="SSF54975">
    <property type="entry name" value="Acylphosphatase/BLUF domain-like"/>
    <property type="match status" value="1"/>
</dbReference>
<dbReference type="EC" id="3.6.1.7" evidence="2 4"/>
<evidence type="ECO:0000256" key="5">
    <source>
        <dbReference type="RuleBase" id="RU000553"/>
    </source>
</evidence>
<dbReference type="InterPro" id="IPR001792">
    <property type="entry name" value="Acylphosphatase-like_dom"/>
</dbReference>
<dbReference type="AlphaFoldDB" id="A0A433SGN5"/>
<feature type="active site" evidence="4">
    <location>
        <position position="40"/>
    </location>
</feature>
<evidence type="ECO:0000313" key="9">
    <source>
        <dbReference type="Proteomes" id="UP000286947"/>
    </source>
</evidence>
<sequence>MQHIPETYQVRIHGQVQGVGFRQATVRKAHALGIHGWVRNLDDGTVEALVQGVPDQVDEMLQWLRFGPLLAKVTALDTQRIDTDRRYEYFARR</sequence>
<dbReference type="PANTHER" id="PTHR47268:SF4">
    <property type="entry name" value="ACYLPHOSPHATASE"/>
    <property type="match status" value="1"/>
</dbReference>
<dbReference type="Proteomes" id="UP000286947">
    <property type="component" value="Unassembled WGS sequence"/>
</dbReference>
<dbReference type="InterPro" id="IPR020456">
    <property type="entry name" value="Acylphosphatase"/>
</dbReference>
<evidence type="ECO:0000256" key="3">
    <source>
        <dbReference type="ARBA" id="ARBA00047645"/>
    </source>
</evidence>
<keyword evidence="4 5" id="KW-0378">Hydrolase</keyword>
<reference evidence="8 9" key="1">
    <citation type="submission" date="2018-01" db="EMBL/GenBank/DDBJ databases">
        <title>Saezia sanguinis gen. nov., sp. nov., in the order Burkholderiales isolated from human blood.</title>
        <authorList>
            <person name="Medina-Pascual M.J."/>
            <person name="Valdezate S."/>
            <person name="Monzon S."/>
            <person name="Cuesta I."/>
            <person name="Carrasco G."/>
            <person name="Villalon P."/>
            <person name="Saez-Nieto J.A."/>
        </authorList>
    </citation>
    <scope>NUCLEOTIDE SEQUENCE [LARGE SCALE GENOMIC DNA]</scope>
    <source>
        <strain evidence="8 9">CNM695-12</strain>
    </source>
</reference>
<dbReference type="PROSITE" id="PS00151">
    <property type="entry name" value="ACYLPHOSPHATASE_2"/>
    <property type="match status" value="1"/>
</dbReference>
<evidence type="ECO:0000256" key="4">
    <source>
        <dbReference type="PROSITE-ProRule" id="PRU00520"/>
    </source>
</evidence>
<dbReference type="EMBL" id="PQSP01000001">
    <property type="protein sequence ID" value="RUS67913.1"/>
    <property type="molecule type" value="Genomic_DNA"/>
</dbReference>
<accession>A0A433SGN5</accession>
<comment type="catalytic activity">
    <reaction evidence="3 4 5">
        <text>an acyl phosphate + H2O = a carboxylate + phosphate + H(+)</text>
        <dbReference type="Rhea" id="RHEA:14965"/>
        <dbReference type="ChEBI" id="CHEBI:15377"/>
        <dbReference type="ChEBI" id="CHEBI:15378"/>
        <dbReference type="ChEBI" id="CHEBI:29067"/>
        <dbReference type="ChEBI" id="CHEBI:43474"/>
        <dbReference type="ChEBI" id="CHEBI:59918"/>
        <dbReference type="EC" id="3.6.1.7"/>
    </reaction>
</comment>
<dbReference type="InterPro" id="IPR036046">
    <property type="entry name" value="Acylphosphatase-like_dom_sf"/>
</dbReference>
<comment type="caution">
    <text evidence="8">The sequence shown here is derived from an EMBL/GenBank/DDBJ whole genome shotgun (WGS) entry which is preliminary data.</text>
</comment>
<evidence type="ECO:0000256" key="1">
    <source>
        <dbReference type="ARBA" id="ARBA00005614"/>
    </source>
</evidence>
<dbReference type="InterPro" id="IPR017968">
    <property type="entry name" value="Acylphosphatase_CS"/>
</dbReference>
<dbReference type="PANTHER" id="PTHR47268">
    <property type="entry name" value="ACYLPHOSPHATASE"/>
    <property type="match status" value="1"/>
</dbReference>
<evidence type="ECO:0000259" key="7">
    <source>
        <dbReference type="PROSITE" id="PS51160"/>
    </source>
</evidence>
<dbReference type="NCBIfam" id="NF010998">
    <property type="entry name" value="PRK14424.1"/>
    <property type="match status" value="1"/>
</dbReference>
<dbReference type="RefSeq" id="WP_126977682.1">
    <property type="nucleotide sequence ID" value="NZ_PQSP01000001.1"/>
</dbReference>
<name>A0A433SGN5_9BURK</name>
<dbReference type="OrthoDB" id="5295388at2"/>
<organism evidence="8 9">
    <name type="scientific">Saezia sanguinis</name>
    <dbReference type="NCBI Taxonomy" id="1965230"/>
    <lineage>
        <taxon>Bacteria</taxon>
        <taxon>Pseudomonadati</taxon>
        <taxon>Pseudomonadota</taxon>
        <taxon>Betaproteobacteria</taxon>
        <taxon>Burkholderiales</taxon>
        <taxon>Saeziaceae</taxon>
        <taxon>Saezia</taxon>
    </lineage>
</organism>